<dbReference type="SUPFAM" id="SSF56399">
    <property type="entry name" value="ADP-ribosylation"/>
    <property type="match status" value="1"/>
</dbReference>
<gene>
    <name evidence="7" type="primary">TRPT1</name>
</gene>
<dbReference type="Gene3D" id="1.10.10.970">
    <property type="entry name" value="RNA 2'-phosphotransferase, Tpt1/KptA family, N-terminal domain"/>
    <property type="match status" value="1"/>
</dbReference>
<organism evidence="7">
    <name type="scientific">Bactrocera dorsalis</name>
    <name type="common">Oriental fruit fly</name>
    <name type="synonym">Dacus dorsalis</name>
    <dbReference type="NCBI Taxonomy" id="27457"/>
    <lineage>
        <taxon>Eukaryota</taxon>
        <taxon>Metazoa</taxon>
        <taxon>Ecdysozoa</taxon>
        <taxon>Arthropoda</taxon>
        <taxon>Hexapoda</taxon>
        <taxon>Insecta</taxon>
        <taxon>Pterygota</taxon>
        <taxon>Neoptera</taxon>
        <taxon>Endopterygota</taxon>
        <taxon>Diptera</taxon>
        <taxon>Brachycera</taxon>
        <taxon>Muscomorpha</taxon>
        <taxon>Tephritoidea</taxon>
        <taxon>Tephritidae</taxon>
        <taxon>Bactrocera</taxon>
        <taxon>Bactrocera</taxon>
    </lineage>
</organism>
<comment type="function">
    <text evidence="1">Catalyzes the last step of tRNA splicing, the transfer of the splice junction 2'-phosphate from ligated tRNA to NAD to produce ADP-ribose 1''-2'' cyclic phosphate.</text>
</comment>
<dbReference type="InterPro" id="IPR002745">
    <property type="entry name" value="Ptrans_KptA/Tpt1"/>
</dbReference>
<dbReference type="KEGG" id="bdr:105224815"/>
<dbReference type="RefSeq" id="XP_011201332.2">
    <property type="nucleotide sequence ID" value="XM_011203030.3"/>
</dbReference>
<dbReference type="EC" id="2.7.1.160" evidence="3"/>
<evidence type="ECO:0000256" key="1">
    <source>
        <dbReference type="ARBA" id="ARBA00003343"/>
    </source>
</evidence>
<sequence length="210" mass="24559">MSNEVRLSKRLSWLLRHGAVQEGIPLRSDGFVSVRSILEHPKFSRDFNLKTLQDIARKDQKNRYMLKQNIDGSWEIRANQGHSLDNIIGSHCFQRIYSCDEVDIAVHGTYYRYWERILLEGLRTMKRAYVHFAVYDDNHKYNEKNNAVSGFRSDCELLIYLNVRKAMEHGGMEIYRSANNVILCAGINGCISKDYFQKVVDRRTKKTLSF</sequence>
<dbReference type="OrthoDB" id="419694at2759"/>
<dbReference type="InterPro" id="IPR042080">
    <property type="entry name" value="RNA_2'-PTrans_N"/>
</dbReference>
<evidence type="ECO:0000256" key="2">
    <source>
        <dbReference type="ARBA" id="ARBA00009836"/>
    </source>
</evidence>
<evidence type="ECO:0000256" key="5">
    <source>
        <dbReference type="ARBA" id="ARBA00023027"/>
    </source>
</evidence>
<dbReference type="GO" id="GO:0000215">
    <property type="term" value="F:tRNA 2'-phosphotransferase activity"/>
    <property type="evidence" value="ECO:0007669"/>
    <property type="project" value="UniProtKB-EC"/>
</dbReference>
<protein>
    <recommendedName>
        <fullName evidence="3">2'-phosphotransferase</fullName>
        <ecNumber evidence="3">2.7.1.160</ecNumber>
    </recommendedName>
</protein>
<reference evidence="7" key="1">
    <citation type="journal article" date="2014" name="BMC Genomics">
        <title>Characterizing the developmental transcriptome of the oriental fruit fly, Bactrocera dorsalis (Diptera: Tephritidae) through comparative genomic analysis with Drosophila melanogaster utilizing modENCODE datasets.</title>
        <authorList>
            <person name="Geib S.M."/>
            <person name="Calla B."/>
            <person name="Hall B."/>
            <person name="Hou S."/>
            <person name="Manoukis N.C."/>
        </authorList>
    </citation>
    <scope>NUCLEOTIDE SEQUENCE</scope>
    <source>
        <strain evidence="7">Punador</strain>
    </source>
</reference>
<dbReference type="Gene3D" id="3.20.170.30">
    <property type="match status" value="1"/>
</dbReference>
<dbReference type="PANTHER" id="PTHR12684">
    <property type="entry name" value="PUTATIVE PHOSPHOTRANSFERASE"/>
    <property type="match status" value="1"/>
</dbReference>
<evidence type="ECO:0000256" key="6">
    <source>
        <dbReference type="ARBA" id="ARBA00047949"/>
    </source>
</evidence>
<dbReference type="InterPro" id="IPR042081">
    <property type="entry name" value="RNA_2'-PTrans_C"/>
</dbReference>
<name>A0A034VXT2_BACDO</name>
<proteinExistence type="inferred from homology"/>
<dbReference type="GO" id="GO:0006388">
    <property type="term" value="P:tRNA splicing, via endonucleolytic cleavage and ligation"/>
    <property type="evidence" value="ECO:0007669"/>
    <property type="project" value="TreeGrafter"/>
</dbReference>
<evidence type="ECO:0000313" key="7">
    <source>
        <dbReference type="EMBL" id="JAC47214.1"/>
    </source>
</evidence>
<evidence type="ECO:0000256" key="3">
    <source>
        <dbReference type="ARBA" id="ARBA00012007"/>
    </source>
</evidence>
<keyword evidence="4 7" id="KW-0808">Transferase</keyword>
<comment type="catalytic activity">
    <reaction evidence="6">
        <text>2'-phospho-[ligated tRNA] + NAD(+) = mature tRNA + ADP-alpha-D-ribose 1'',2''-cyclic phosphate + nicotinamide</text>
        <dbReference type="Rhea" id="RHEA:23324"/>
        <dbReference type="Rhea" id="RHEA-COMP:11106"/>
        <dbReference type="Rhea" id="RHEA-COMP:11107"/>
        <dbReference type="ChEBI" id="CHEBI:17154"/>
        <dbReference type="ChEBI" id="CHEBI:57540"/>
        <dbReference type="ChEBI" id="CHEBI:76596"/>
        <dbReference type="ChEBI" id="CHEBI:82883"/>
        <dbReference type="ChEBI" id="CHEBI:85027"/>
        <dbReference type="EC" id="2.7.1.160"/>
    </reaction>
</comment>
<dbReference type="EMBL" id="GAKP01011738">
    <property type="protein sequence ID" value="JAC47214.1"/>
    <property type="molecule type" value="Transcribed_RNA"/>
</dbReference>
<evidence type="ECO:0000256" key="4">
    <source>
        <dbReference type="ARBA" id="ARBA00022679"/>
    </source>
</evidence>
<dbReference type="Pfam" id="PF01885">
    <property type="entry name" value="PTS_2-RNA"/>
    <property type="match status" value="1"/>
</dbReference>
<keyword evidence="5" id="KW-0520">NAD</keyword>
<accession>A0A034VXT2</accession>
<dbReference type="PANTHER" id="PTHR12684:SF2">
    <property type="entry name" value="TRNA 2'-PHOSPHOTRANSFERASE 1"/>
    <property type="match status" value="1"/>
</dbReference>
<comment type="similarity">
    <text evidence="2">Belongs to the KptA/TPT1 family.</text>
</comment>
<dbReference type="AlphaFoldDB" id="A0A034VXT2"/>